<dbReference type="InterPro" id="IPR036412">
    <property type="entry name" value="HAD-like_sf"/>
</dbReference>
<dbReference type="OrthoDB" id="9797743at2"/>
<dbReference type="RefSeq" id="WP_121899730.1">
    <property type="nucleotide sequence ID" value="NZ_REFW01000001.1"/>
</dbReference>
<protein>
    <submittedName>
        <fullName evidence="5">HAD family phosphatase</fullName>
    </submittedName>
</protein>
<dbReference type="SFLD" id="SFLDS00003">
    <property type="entry name" value="Haloacid_Dehalogenase"/>
    <property type="match status" value="1"/>
</dbReference>
<evidence type="ECO:0000313" key="6">
    <source>
        <dbReference type="Proteomes" id="UP000275256"/>
    </source>
</evidence>
<accession>A0A3M0G8E9</accession>
<evidence type="ECO:0000256" key="3">
    <source>
        <dbReference type="ARBA" id="ARBA00022723"/>
    </source>
</evidence>
<organism evidence="5 6">
    <name type="scientific">Tessaracoccus antarcticus</name>
    <dbReference type="NCBI Taxonomy" id="2479848"/>
    <lineage>
        <taxon>Bacteria</taxon>
        <taxon>Bacillati</taxon>
        <taxon>Actinomycetota</taxon>
        <taxon>Actinomycetes</taxon>
        <taxon>Propionibacteriales</taxon>
        <taxon>Propionibacteriaceae</taxon>
        <taxon>Tessaracoccus</taxon>
    </lineage>
</organism>
<dbReference type="InterPro" id="IPR051600">
    <property type="entry name" value="Beta-PGM-like"/>
</dbReference>
<dbReference type="Pfam" id="PF00702">
    <property type="entry name" value="Hydrolase"/>
    <property type="match status" value="1"/>
</dbReference>
<comment type="similarity">
    <text evidence="2">Belongs to the HAD-like hydrolase superfamily. CbbY/CbbZ/Gph/YieH family.</text>
</comment>
<dbReference type="InterPro" id="IPR023198">
    <property type="entry name" value="PGP-like_dom2"/>
</dbReference>
<dbReference type="SUPFAM" id="SSF56784">
    <property type="entry name" value="HAD-like"/>
    <property type="match status" value="1"/>
</dbReference>
<dbReference type="AlphaFoldDB" id="A0A3M0G8E9"/>
<dbReference type="GO" id="GO:0003824">
    <property type="term" value="F:catalytic activity"/>
    <property type="evidence" value="ECO:0007669"/>
    <property type="project" value="UniProtKB-ARBA"/>
</dbReference>
<evidence type="ECO:0000313" key="5">
    <source>
        <dbReference type="EMBL" id="RMB61184.1"/>
    </source>
</evidence>
<name>A0A3M0G8E9_9ACTN</name>
<dbReference type="Proteomes" id="UP000275256">
    <property type="component" value="Unassembled WGS sequence"/>
</dbReference>
<comment type="cofactor">
    <cofactor evidence="1">
        <name>Mg(2+)</name>
        <dbReference type="ChEBI" id="CHEBI:18420"/>
    </cofactor>
</comment>
<keyword evidence="3" id="KW-0479">Metal-binding</keyword>
<dbReference type="PANTHER" id="PTHR46193">
    <property type="entry name" value="6-PHOSPHOGLUCONATE PHOSPHATASE"/>
    <property type="match status" value="1"/>
</dbReference>
<proteinExistence type="inferred from homology"/>
<dbReference type="NCBIfam" id="TIGR01509">
    <property type="entry name" value="HAD-SF-IA-v3"/>
    <property type="match status" value="1"/>
</dbReference>
<sequence>MTPLPFSAILFDCDGVLVDSEPIVSKVFRQMLVELGWDIGEQECMDLFVGKSFLDEWRIIHERTGLRIDQDWLVGFRERRDAALARELAAMPGAVPAVRAVAEAMGGRFACASGADRRKIEMQLRIAGLDGLFGDRVFSGLETPRSKPAPDVYLAAAAALGVDPATTAVVEDSVPGVLAGVAAGATVFAFAPPTRTYSLAEHLLEAGAHHIVTSMDDLPALLMGTDALAS</sequence>
<dbReference type="GO" id="GO:0046872">
    <property type="term" value="F:metal ion binding"/>
    <property type="evidence" value="ECO:0007669"/>
    <property type="project" value="UniProtKB-KW"/>
</dbReference>
<keyword evidence="4" id="KW-0460">Magnesium</keyword>
<dbReference type="Gene3D" id="1.10.150.240">
    <property type="entry name" value="Putative phosphatase, domain 2"/>
    <property type="match status" value="1"/>
</dbReference>
<dbReference type="SFLD" id="SFLDG01129">
    <property type="entry name" value="C1.5:_HAD__Beta-PGM__Phosphata"/>
    <property type="match status" value="1"/>
</dbReference>
<dbReference type="PANTHER" id="PTHR46193:SF10">
    <property type="entry name" value="6-PHOSPHOGLUCONATE PHOSPHATASE"/>
    <property type="match status" value="1"/>
</dbReference>
<keyword evidence="6" id="KW-1185">Reference proteome</keyword>
<evidence type="ECO:0000256" key="1">
    <source>
        <dbReference type="ARBA" id="ARBA00001946"/>
    </source>
</evidence>
<gene>
    <name evidence="5" type="ORF">EAX62_00440</name>
</gene>
<reference evidence="5 6" key="1">
    <citation type="submission" date="2018-10" db="EMBL/GenBank/DDBJ databases">
        <title>Tessaracoccus antarcticuss sp. nov., isolated from sediment.</title>
        <authorList>
            <person name="Zhou L.Y."/>
            <person name="Du Z.J."/>
        </authorList>
    </citation>
    <scope>NUCLEOTIDE SEQUENCE [LARGE SCALE GENOMIC DNA]</scope>
    <source>
        <strain evidence="5 6">JDX10</strain>
    </source>
</reference>
<evidence type="ECO:0000256" key="4">
    <source>
        <dbReference type="ARBA" id="ARBA00022842"/>
    </source>
</evidence>
<dbReference type="Gene3D" id="3.40.50.1000">
    <property type="entry name" value="HAD superfamily/HAD-like"/>
    <property type="match status" value="1"/>
</dbReference>
<dbReference type="EMBL" id="REFW01000001">
    <property type="protein sequence ID" value="RMB61184.1"/>
    <property type="molecule type" value="Genomic_DNA"/>
</dbReference>
<comment type="caution">
    <text evidence="5">The sequence shown here is derived from an EMBL/GenBank/DDBJ whole genome shotgun (WGS) entry which is preliminary data.</text>
</comment>
<dbReference type="InterPro" id="IPR006439">
    <property type="entry name" value="HAD-SF_hydro_IA"/>
</dbReference>
<dbReference type="InterPro" id="IPR023214">
    <property type="entry name" value="HAD_sf"/>
</dbReference>
<evidence type="ECO:0000256" key="2">
    <source>
        <dbReference type="ARBA" id="ARBA00006171"/>
    </source>
</evidence>